<proteinExistence type="inferred from homology"/>
<comment type="caution">
    <text evidence="4">The sequence shown here is derived from an EMBL/GenBank/DDBJ whole genome shotgun (WGS) entry which is preliminary data.</text>
</comment>
<dbReference type="AlphaFoldDB" id="A0A1Q9AGE8"/>
<sequence length="200" mass="21953">MSTASNSRQADHPIDAGFLNRWSPRAFDSSEISAEDLLTILEAGRWAPSAFNAQPWRFVYARRGTPAWDTLFPILNDFNQSWAKTASALILFVSKAVSVSPGSDEKKPSYSHSFDTGAAWSAIAHQAERLGFQAHGMTGIHFDKAKEILGLTDDYRVEAAAAIGRQGDKSILPEGLQARETPSPRRPLSEIAFEGTFIDQ</sequence>
<dbReference type="PANTHER" id="PTHR43673:SF10">
    <property type="entry name" value="NADH DEHYDROGENASE_NAD(P)H NITROREDUCTASE XCC3605-RELATED"/>
    <property type="match status" value="1"/>
</dbReference>
<evidence type="ECO:0000313" key="5">
    <source>
        <dbReference type="Proteomes" id="UP000186143"/>
    </source>
</evidence>
<evidence type="ECO:0000256" key="1">
    <source>
        <dbReference type="ARBA" id="ARBA00007118"/>
    </source>
</evidence>
<gene>
    <name evidence="4" type="ORF">BJF92_09830</name>
</gene>
<dbReference type="CDD" id="cd02138">
    <property type="entry name" value="TdsD-like"/>
    <property type="match status" value="1"/>
</dbReference>
<keyword evidence="2" id="KW-0560">Oxidoreductase</keyword>
<dbReference type="InterPro" id="IPR029479">
    <property type="entry name" value="Nitroreductase"/>
</dbReference>
<dbReference type="RefSeq" id="WP_075635971.1">
    <property type="nucleotide sequence ID" value="NZ_MKIO01000037.1"/>
</dbReference>
<name>A0A1Q9AGE8_9HYPH</name>
<feature type="domain" description="Nitroreductase" evidence="3">
    <location>
        <begin position="20"/>
        <end position="165"/>
    </location>
</feature>
<dbReference type="STRING" id="1672749.BJF92_09830"/>
<evidence type="ECO:0000259" key="3">
    <source>
        <dbReference type="Pfam" id="PF00881"/>
    </source>
</evidence>
<dbReference type="PANTHER" id="PTHR43673">
    <property type="entry name" value="NAD(P)H NITROREDUCTASE YDGI-RELATED"/>
    <property type="match status" value="1"/>
</dbReference>
<dbReference type="Gene3D" id="3.40.109.10">
    <property type="entry name" value="NADH Oxidase"/>
    <property type="match status" value="1"/>
</dbReference>
<accession>A0A1Q9AGE8</accession>
<dbReference type="InterPro" id="IPR000415">
    <property type="entry name" value="Nitroreductase-like"/>
</dbReference>
<organism evidence="4 5">
    <name type="scientific">Xaviernesmea rhizosphaerae</name>
    <dbReference type="NCBI Taxonomy" id="1672749"/>
    <lineage>
        <taxon>Bacteria</taxon>
        <taxon>Pseudomonadati</taxon>
        <taxon>Pseudomonadota</taxon>
        <taxon>Alphaproteobacteria</taxon>
        <taxon>Hyphomicrobiales</taxon>
        <taxon>Rhizobiaceae</taxon>
        <taxon>Rhizobium/Agrobacterium group</taxon>
        <taxon>Xaviernesmea</taxon>
    </lineage>
</organism>
<protein>
    <submittedName>
        <fullName evidence="4">Nitroreductase</fullName>
    </submittedName>
</protein>
<dbReference type="OrthoDB" id="9802510at2"/>
<evidence type="ECO:0000313" key="4">
    <source>
        <dbReference type="EMBL" id="OLP54027.1"/>
    </source>
</evidence>
<comment type="similarity">
    <text evidence="1">Belongs to the nitroreductase family.</text>
</comment>
<reference evidence="4 5" key="1">
    <citation type="submission" date="2016-09" db="EMBL/GenBank/DDBJ databases">
        <title>Rhizobium sp. nov., a novel species isolated from the rice rhizosphere.</title>
        <authorList>
            <person name="Zhao J."/>
            <person name="Zhang X."/>
        </authorList>
    </citation>
    <scope>NUCLEOTIDE SEQUENCE [LARGE SCALE GENOMIC DNA]</scope>
    <source>
        <strain evidence="4 5">MH17</strain>
    </source>
</reference>
<dbReference type="GO" id="GO:0016491">
    <property type="term" value="F:oxidoreductase activity"/>
    <property type="evidence" value="ECO:0007669"/>
    <property type="project" value="UniProtKB-KW"/>
</dbReference>
<dbReference type="EMBL" id="MKIO01000037">
    <property type="protein sequence ID" value="OLP54027.1"/>
    <property type="molecule type" value="Genomic_DNA"/>
</dbReference>
<dbReference type="Pfam" id="PF00881">
    <property type="entry name" value="Nitroreductase"/>
    <property type="match status" value="1"/>
</dbReference>
<evidence type="ECO:0000256" key="2">
    <source>
        <dbReference type="ARBA" id="ARBA00023002"/>
    </source>
</evidence>
<dbReference type="Proteomes" id="UP000186143">
    <property type="component" value="Unassembled WGS sequence"/>
</dbReference>
<dbReference type="SUPFAM" id="SSF55469">
    <property type="entry name" value="FMN-dependent nitroreductase-like"/>
    <property type="match status" value="1"/>
</dbReference>